<name>A0A7K5UGA4_CEPOR</name>
<evidence type="ECO:0000256" key="1">
    <source>
        <dbReference type="ARBA" id="ARBA00022729"/>
    </source>
</evidence>
<dbReference type="PROSITE" id="PS50835">
    <property type="entry name" value="IG_LIKE"/>
    <property type="match status" value="1"/>
</dbReference>
<keyword evidence="3" id="KW-0325">Glycoprotein</keyword>
<reference evidence="8 9" key="1">
    <citation type="submission" date="2019-09" db="EMBL/GenBank/DDBJ databases">
        <title>Bird 10,000 Genomes (B10K) Project - Family phase.</title>
        <authorList>
            <person name="Zhang G."/>
        </authorList>
    </citation>
    <scope>NUCLEOTIDE SEQUENCE [LARGE SCALE GENOMIC DNA]</scope>
    <source>
        <strain evidence="8">B10K-DU-001-01</strain>
        <tissue evidence="8">Muscle</tissue>
    </source>
</reference>
<keyword evidence="6" id="KW-0472">Membrane</keyword>
<comment type="caution">
    <text evidence="8">The sequence shown here is derived from an EMBL/GenBank/DDBJ whole genome shotgun (WGS) entry which is preliminary data.</text>
</comment>
<dbReference type="EMBL" id="VZRE01012295">
    <property type="protein sequence ID" value="NWU14901.1"/>
    <property type="molecule type" value="Genomic_DNA"/>
</dbReference>
<evidence type="ECO:0000256" key="2">
    <source>
        <dbReference type="ARBA" id="ARBA00023157"/>
    </source>
</evidence>
<dbReference type="SMART" id="SM00408">
    <property type="entry name" value="IGc2"/>
    <property type="match status" value="1"/>
</dbReference>
<feature type="compositionally biased region" description="Basic and acidic residues" evidence="5">
    <location>
        <begin position="197"/>
        <end position="206"/>
    </location>
</feature>
<evidence type="ECO:0000313" key="9">
    <source>
        <dbReference type="Proteomes" id="UP000543364"/>
    </source>
</evidence>
<keyword evidence="4" id="KW-0393">Immunoglobulin domain</keyword>
<dbReference type="SMART" id="SM00406">
    <property type="entry name" value="IGv"/>
    <property type="match status" value="1"/>
</dbReference>
<dbReference type="PANTHER" id="PTHR19971">
    <property type="entry name" value="SIGNAL-REGULATORY PROTEIN BETA"/>
    <property type="match status" value="1"/>
</dbReference>
<dbReference type="InterPro" id="IPR007110">
    <property type="entry name" value="Ig-like_dom"/>
</dbReference>
<accession>A0A7K5UGA4</accession>
<dbReference type="Gene3D" id="2.60.40.10">
    <property type="entry name" value="Immunoglobulins"/>
    <property type="match status" value="1"/>
</dbReference>
<evidence type="ECO:0000256" key="4">
    <source>
        <dbReference type="ARBA" id="ARBA00023319"/>
    </source>
</evidence>
<dbReference type="InterPro" id="IPR013106">
    <property type="entry name" value="Ig_V-set"/>
</dbReference>
<dbReference type="SMART" id="SM00409">
    <property type="entry name" value="IG"/>
    <property type="match status" value="1"/>
</dbReference>
<dbReference type="InterPro" id="IPR003598">
    <property type="entry name" value="Ig_sub2"/>
</dbReference>
<feature type="non-terminal residue" evidence="8">
    <location>
        <position position="237"/>
    </location>
</feature>
<protein>
    <submittedName>
        <fullName evidence="8">SHPS1 phosphatase</fullName>
    </submittedName>
</protein>
<dbReference type="InterPro" id="IPR051755">
    <property type="entry name" value="Ig-like_CS_Receptor"/>
</dbReference>
<evidence type="ECO:0000256" key="6">
    <source>
        <dbReference type="SAM" id="Phobius"/>
    </source>
</evidence>
<keyword evidence="6" id="KW-1133">Transmembrane helix</keyword>
<feature type="domain" description="Ig-like" evidence="7">
    <location>
        <begin position="20"/>
        <end position="89"/>
    </location>
</feature>
<dbReference type="SUPFAM" id="SSF48726">
    <property type="entry name" value="Immunoglobulin"/>
    <property type="match status" value="1"/>
</dbReference>
<feature type="transmembrane region" description="Helical" evidence="6">
    <location>
        <begin position="122"/>
        <end position="144"/>
    </location>
</feature>
<evidence type="ECO:0000259" key="7">
    <source>
        <dbReference type="PROSITE" id="PS50835"/>
    </source>
</evidence>
<gene>
    <name evidence="8" type="primary">Sirpa_0</name>
    <name evidence="8" type="ORF">CEPORN_R02920</name>
</gene>
<dbReference type="InterPro" id="IPR036179">
    <property type="entry name" value="Ig-like_dom_sf"/>
</dbReference>
<keyword evidence="6" id="KW-0812">Transmembrane</keyword>
<organism evidence="8 9">
    <name type="scientific">Cephalopterus ornatus</name>
    <name type="common">Amazonian umbrellabird</name>
    <dbReference type="NCBI Taxonomy" id="114276"/>
    <lineage>
        <taxon>Eukaryota</taxon>
        <taxon>Metazoa</taxon>
        <taxon>Chordata</taxon>
        <taxon>Craniata</taxon>
        <taxon>Vertebrata</taxon>
        <taxon>Euteleostomi</taxon>
        <taxon>Archelosauria</taxon>
        <taxon>Archosauria</taxon>
        <taxon>Dinosauria</taxon>
        <taxon>Saurischia</taxon>
        <taxon>Theropoda</taxon>
        <taxon>Coelurosauria</taxon>
        <taxon>Aves</taxon>
        <taxon>Neognathae</taxon>
        <taxon>Neoaves</taxon>
        <taxon>Telluraves</taxon>
        <taxon>Australaves</taxon>
        <taxon>Passeriformes</taxon>
        <taxon>Cotingidae</taxon>
        <taxon>Cephalopterus</taxon>
    </lineage>
</organism>
<evidence type="ECO:0000256" key="3">
    <source>
        <dbReference type="ARBA" id="ARBA00023180"/>
    </source>
</evidence>
<dbReference type="Pfam" id="PF07686">
    <property type="entry name" value="V-set"/>
    <property type="match status" value="1"/>
</dbReference>
<feature type="non-terminal residue" evidence="8">
    <location>
        <position position="1"/>
    </location>
</feature>
<dbReference type="Proteomes" id="UP000543364">
    <property type="component" value="Unassembled WGS sequence"/>
</dbReference>
<dbReference type="InterPro" id="IPR003599">
    <property type="entry name" value="Ig_sub"/>
</dbReference>
<feature type="region of interest" description="Disordered" evidence="5">
    <location>
        <begin position="184"/>
        <end position="223"/>
    </location>
</feature>
<proteinExistence type="predicted"/>
<sequence length="237" mass="25108">QGGQGFKLHQPQDKVSVAVGKTLTLNCTVSGSSEPGPVKWLKGWGSGKRTIYGDMGSDPRVTRAVNRSNTDFTIHIRDVQPEDIGTYYCVKFRKSLSGGNEVFLRGSGTEVSVHEATVVPGMVAAVVVLCFILLLGLLVVLCLYRRKRQGGVGSPCPAGPAAMGSSLPAPLQCCAGTPSTRSEVLDAESPHLPSQKSSKEENDIHYADLQALPTAPRHGRSTGTACTEYASLRVAAK</sequence>
<dbReference type="InterPro" id="IPR013783">
    <property type="entry name" value="Ig-like_fold"/>
</dbReference>
<keyword evidence="9" id="KW-1185">Reference proteome</keyword>
<keyword evidence="1" id="KW-0732">Signal</keyword>
<evidence type="ECO:0000313" key="8">
    <source>
        <dbReference type="EMBL" id="NWU14901.1"/>
    </source>
</evidence>
<dbReference type="FunFam" id="2.60.40.10:FF:000295">
    <property type="entry name" value="Tyrosine-protein phosphatase non-receptor type substrate 1"/>
    <property type="match status" value="1"/>
</dbReference>
<dbReference type="AlphaFoldDB" id="A0A7K5UGA4"/>
<keyword evidence="2" id="KW-1015">Disulfide bond</keyword>
<evidence type="ECO:0000256" key="5">
    <source>
        <dbReference type="SAM" id="MobiDB-lite"/>
    </source>
</evidence>